<gene>
    <name evidence="2" type="ORF">MET9862_00894</name>
</gene>
<dbReference type="AlphaFoldDB" id="A0A509E9Z3"/>
<accession>A0A509E9Z3</accession>
<keyword evidence="3" id="KW-1185">Reference proteome</keyword>
<sequence>MQTPNFEIPTEMRDFAEKSVDQARNAVGVMMTNAHKAVDQFQTGSKTFQSTLQAAVAKGFDHAQTNASAAFDHAQKLVRAKDFREAYELQTEFLRSQIAALQAQAKEFGSLAQNATH</sequence>
<dbReference type="Proteomes" id="UP000410984">
    <property type="component" value="Unassembled WGS sequence"/>
</dbReference>
<evidence type="ECO:0000259" key="1">
    <source>
        <dbReference type="Pfam" id="PF09361"/>
    </source>
</evidence>
<name>A0A509E9Z3_9HYPH</name>
<feature type="domain" description="Phasin" evidence="1">
    <location>
        <begin position="32"/>
        <end position="115"/>
    </location>
</feature>
<organism evidence="2 3">
    <name type="scientific">Methylobacterium symbioticum</name>
    <dbReference type="NCBI Taxonomy" id="2584084"/>
    <lineage>
        <taxon>Bacteria</taxon>
        <taxon>Pseudomonadati</taxon>
        <taxon>Pseudomonadota</taxon>
        <taxon>Alphaproteobacteria</taxon>
        <taxon>Hyphomicrobiales</taxon>
        <taxon>Methylobacteriaceae</taxon>
        <taxon>Methylobacterium</taxon>
    </lineage>
</organism>
<dbReference type="Pfam" id="PF09361">
    <property type="entry name" value="Phasin_2"/>
    <property type="match status" value="1"/>
</dbReference>
<reference evidence="2 3" key="1">
    <citation type="submission" date="2019-06" db="EMBL/GenBank/DDBJ databases">
        <authorList>
            <person name="Rodrigo-Torres L."/>
            <person name="Arahal R. D."/>
            <person name="Lucena T."/>
        </authorList>
    </citation>
    <scope>NUCLEOTIDE SEQUENCE [LARGE SCALE GENOMIC DNA]</scope>
    <source>
        <strain evidence="2 3">SB0023/3</strain>
    </source>
</reference>
<proteinExistence type="predicted"/>
<protein>
    <recommendedName>
        <fullName evidence="1">Phasin domain-containing protein</fullName>
    </recommendedName>
</protein>
<dbReference type="NCBIfam" id="TIGR01985">
    <property type="entry name" value="phasin_2"/>
    <property type="match status" value="1"/>
</dbReference>
<dbReference type="RefSeq" id="WP_142581912.1">
    <property type="nucleotide sequence ID" value="NZ_CABFPH010000007.1"/>
</dbReference>
<evidence type="ECO:0000313" key="3">
    <source>
        <dbReference type="Proteomes" id="UP000410984"/>
    </source>
</evidence>
<dbReference type="OrthoDB" id="7856369at2"/>
<evidence type="ECO:0000313" key="2">
    <source>
        <dbReference type="EMBL" id="VUD70329.1"/>
    </source>
</evidence>
<dbReference type="InterPro" id="IPR010234">
    <property type="entry name" value="Phasin_subfam-2"/>
</dbReference>
<dbReference type="EMBL" id="CABFPH010000007">
    <property type="protein sequence ID" value="VUD70329.1"/>
    <property type="molecule type" value="Genomic_DNA"/>
</dbReference>
<dbReference type="InterPro" id="IPR018968">
    <property type="entry name" value="Phasin"/>
</dbReference>